<evidence type="ECO:0000313" key="1">
    <source>
        <dbReference type="EMBL" id="EGR95325.1"/>
    </source>
</evidence>
<dbReference type="Proteomes" id="UP000007832">
    <property type="component" value="Unassembled WGS sequence"/>
</dbReference>
<proteinExistence type="predicted"/>
<evidence type="ECO:0000313" key="2">
    <source>
        <dbReference type="Proteomes" id="UP000007832"/>
    </source>
</evidence>
<protein>
    <submittedName>
        <fullName evidence="1">Uncharacterized protein</fullName>
    </submittedName>
</protein>
<comment type="caution">
    <text evidence="1">The sequence shown here is derived from an EMBL/GenBank/DDBJ whole genome shotgun (WGS) entry which is preliminary data.</text>
</comment>
<accession>F9NXI9</accession>
<gene>
    <name evidence="1" type="ORF">HMPREF1162_1148</name>
</gene>
<dbReference type="AlphaFoldDB" id="F9NXI9"/>
<name>F9NXI9_9ACTN</name>
<dbReference type="EMBL" id="AFUN01000041">
    <property type="protein sequence ID" value="EGR95325.1"/>
    <property type="molecule type" value="Genomic_DNA"/>
</dbReference>
<sequence length="37" mass="4331">MEKYYHLHPQKKHEGLFIINQQLEPGTYQAFVGSVAK</sequence>
<organism evidence="1 2">
    <name type="scientific">[Propionibacterium] namnetense SK182B-JCVI</name>
    <dbReference type="NCBI Taxonomy" id="1051006"/>
    <lineage>
        <taxon>Bacteria</taxon>
        <taxon>Bacillati</taxon>
        <taxon>Actinomycetota</taxon>
        <taxon>Actinomycetes</taxon>
        <taxon>Propionibacteriales</taxon>
        <taxon>Propionibacteriaceae</taxon>
        <taxon>Cutibacterium</taxon>
    </lineage>
</organism>
<reference evidence="1 2" key="1">
    <citation type="submission" date="2011-07" db="EMBL/GenBank/DDBJ databases">
        <title>Genome Sequence of Propionibacterium acnes SK182B-JCVI.</title>
        <authorList>
            <person name="Durkin A.S."/>
            <person name="Madupu R."/>
            <person name="Hostetler J."/>
            <person name="Radune D."/>
            <person name="Torralba M."/>
            <person name="Methe B."/>
            <person name="Sutton G."/>
            <person name="Strausberg R.L."/>
            <person name="Nelson K.E."/>
        </authorList>
    </citation>
    <scope>NUCLEOTIDE SEQUENCE [LARGE SCALE GENOMIC DNA]</scope>
    <source>
        <strain evidence="1 2">SK182B-JCVI</strain>
    </source>
</reference>